<feature type="compositionally biased region" description="Basic and acidic residues" evidence="1">
    <location>
        <begin position="110"/>
        <end position="170"/>
    </location>
</feature>
<feature type="compositionally biased region" description="Basic and acidic residues" evidence="1">
    <location>
        <begin position="225"/>
        <end position="283"/>
    </location>
</feature>
<accession>A0ABT5V8Q3</accession>
<feature type="region of interest" description="Disordered" evidence="1">
    <location>
        <begin position="1"/>
        <end position="295"/>
    </location>
</feature>
<gene>
    <name evidence="2" type="ORF">PWJ81_05805</name>
</gene>
<feature type="region of interest" description="Disordered" evidence="1">
    <location>
        <begin position="498"/>
        <end position="577"/>
    </location>
</feature>
<name>A0ABT5V8Q3_9ACTO</name>
<comment type="caution">
    <text evidence="2">The sequence shown here is derived from an EMBL/GenBank/DDBJ whole genome shotgun (WGS) entry which is preliminary data.</text>
</comment>
<evidence type="ECO:0008006" key="4">
    <source>
        <dbReference type="Google" id="ProtNLM"/>
    </source>
</evidence>
<evidence type="ECO:0000313" key="2">
    <source>
        <dbReference type="EMBL" id="MDE1656581.1"/>
    </source>
</evidence>
<protein>
    <recommendedName>
        <fullName evidence="4">Helicase</fullName>
    </recommendedName>
</protein>
<keyword evidence="3" id="KW-1185">Reference proteome</keyword>
<sequence length="577" mass="66774">MSDHEEWSDARSEDDRPRGQWRSARQPRESSQRESGGNGGERDWSDPRDAWNDHRGGSRRRDNRESRWNRHQGDRRGGRSDDRRQDRDSWESRDSYGGRDSGNRRSSWNRRGEFQDGHGEHGQKSGFHNRRDREDHRGYRRDWNDRDSNESRESRGSWDRSGEGRNDRRDRRAGRGGQWREDRRSQDKRFSGRRDDRYNDRSGREDRRRTNEDEPRDNNNYGGRDQGDARRRFERDDHWRGDGRRHERRRDNYRRDDRRREDRGGHREDDKKRRDDRRSRGGAKDPFVPETVNAQDLAAESRRKLKVLAPAVSENVARHLVYAGSMMDQNPELAYEHAKAAYRHAARIDIVREALGLTSYLTGRYSEALRELRTYRRMTDDYSHVALEADSERGLGRPEKALAFIAEIPLKRLNTATTLELALVTSGARADAGDSEAGLAVLEKIKVENLDEELRARVELIKADRLEELGRVEEADELRARWNPVYNAEGEVELFTAEDPESDAADASELETDTNVAGETEAEQVAEAEPEAGALAESDTESETEPAYVTAAEPELAHEAEVETQAISEPEPESEEE</sequence>
<feature type="compositionally biased region" description="Acidic residues" evidence="1">
    <location>
        <begin position="498"/>
        <end position="512"/>
    </location>
</feature>
<evidence type="ECO:0000313" key="3">
    <source>
        <dbReference type="Proteomes" id="UP001219297"/>
    </source>
</evidence>
<feature type="compositionally biased region" description="Acidic residues" evidence="1">
    <location>
        <begin position="520"/>
        <end position="530"/>
    </location>
</feature>
<dbReference type="EMBL" id="JARBHI010000012">
    <property type="protein sequence ID" value="MDE1656581.1"/>
    <property type="molecule type" value="Genomic_DNA"/>
</dbReference>
<feature type="compositionally biased region" description="Basic and acidic residues" evidence="1">
    <location>
        <begin position="40"/>
        <end position="103"/>
    </location>
</feature>
<proteinExistence type="predicted"/>
<feature type="compositionally biased region" description="Basic and acidic residues" evidence="1">
    <location>
        <begin position="1"/>
        <end position="18"/>
    </location>
</feature>
<feature type="compositionally biased region" description="Basic and acidic residues" evidence="1">
    <location>
        <begin position="178"/>
        <end position="217"/>
    </location>
</feature>
<dbReference type="Proteomes" id="UP001219297">
    <property type="component" value="Unassembled WGS sequence"/>
</dbReference>
<dbReference type="RefSeq" id="WP_274778557.1">
    <property type="nucleotide sequence ID" value="NZ_JARBHI010000012.1"/>
</dbReference>
<evidence type="ECO:0000256" key="1">
    <source>
        <dbReference type="SAM" id="MobiDB-lite"/>
    </source>
</evidence>
<reference evidence="2 3" key="1">
    <citation type="submission" date="2023-02" db="EMBL/GenBank/DDBJ databases">
        <title>Defining the Infant Male Urobiome and Moving Towards Mechanisms in Urobiome Research.</title>
        <authorList>
            <person name="Reasoner S."/>
            <person name="Flores V."/>
            <person name="Van Horn G."/>
            <person name="Morales G."/>
            <person name="Peard L."/>
            <person name="Abelson B."/>
            <person name="Manuel C."/>
            <person name="Lee J."/>
            <person name="Baker B."/>
            <person name="Williams T."/>
            <person name="Schmitz J."/>
            <person name="Clayton D."/>
            <person name="Hadjifrangiskou M."/>
        </authorList>
    </citation>
    <scope>NUCLEOTIDE SEQUENCE [LARGE SCALE GENOMIC DNA]</scope>
    <source>
        <strain evidence="2 3">AS1053</strain>
    </source>
</reference>
<organism evidence="2 3">
    <name type="scientific">Actinotignum sanguinis</name>
    <dbReference type="NCBI Taxonomy" id="1445614"/>
    <lineage>
        <taxon>Bacteria</taxon>
        <taxon>Bacillati</taxon>
        <taxon>Actinomycetota</taxon>
        <taxon>Actinomycetes</taxon>
        <taxon>Actinomycetales</taxon>
        <taxon>Actinomycetaceae</taxon>
        <taxon>Actinotignum</taxon>
    </lineage>
</organism>